<comment type="caution">
    <text evidence="1">The sequence shown here is derived from an EMBL/GenBank/DDBJ whole genome shotgun (WGS) entry which is preliminary data.</text>
</comment>
<evidence type="ECO:0000313" key="1">
    <source>
        <dbReference type="EMBL" id="MEW9920189.1"/>
    </source>
</evidence>
<evidence type="ECO:0008006" key="3">
    <source>
        <dbReference type="Google" id="ProtNLM"/>
    </source>
</evidence>
<sequence>MTEQFPVGKWLYESLPEVYRSRDASEGYPLRDFLMVLGETGDVLLDEAERLYDNQFIETCEEWLVPYIGALIGYRPVHDVGRISQRALVGRWIELVRSKGTAATVEEVARGATGWPAKVVEYFQNLAHPQFLNHLRDAVHGGLDMRNVARLEHLGSAFDSAHHTVDVGRIALREGRHNIQNIGLFLWRLGPDQWPRHQAFQVGPRRFALHTLGLDTQVFNTPETESSADALAGPVNLPIPLGRRFLDANLADYYPRAFRIWINGLEILPGGMQICNLSDSGAGWAHAPQNTVAFDPVLGRIATPAADDPPDSVEMEAYTAFPAEIGGGAYERAAGFATALTPVTTVATGDNLQTALTGVQTGGAVEITDSETYPGSFTIDVDPDQRLEFRAANGQRPTLELTADMEITGAAQSEVTLDGLLIGGGAIVVPDTGNNELRRLTLRHVTLLPGITALPDGTPQQPTAPSLTIEAPNVIVEIDSCVLGGIRCHPSTVIEVGDSALDATEKANVALAALDGESPAGRVTIRESTVIGKINARVFTLISNAILMAELATGDTWTIAIQAQDTQTGCARFSYIPPGSKVPRRYRCQPSLALAEAMAAAKEVTSTLSPAQETAITRRVQGRMRPGFNERRYGRAAYLQLRNSTPLRIRTGADDESEMGVWHQVYQPQRESNLLTRLDEFLPSGLEAGFFYET</sequence>
<dbReference type="SUPFAM" id="SSF51126">
    <property type="entry name" value="Pectin lyase-like"/>
    <property type="match status" value="1"/>
</dbReference>
<protein>
    <recommendedName>
        <fullName evidence="3">Phage tail protein (Tail_P2_I)</fullName>
    </recommendedName>
</protein>
<dbReference type="Proteomes" id="UP001556098">
    <property type="component" value="Unassembled WGS sequence"/>
</dbReference>
<accession>A0ABV3RMR1</accession>
<proteinExistence type="predicted"/>
<keyword evidence="2" id="KW-1185">Reference proteome</keyword>
<evidence type="ECO:0000313" key="2">
    <source>
        <dbReference type="Proteomes" id="UP001556098"/>
    </source>
</evidence>
<name>A0ABV3RMR1_9RHOB</name>
<reference evidence="1 2" key="1">
    <citation type="submission" date="2024-07" db="EMBL/GenBank/DDBJ databases">
        <title>Marimonas sp.nov., isolated from tidal-flat sediment.</title>
        <authorList>
            <person name="Jayan J.N."/>
            <person name="Lee S.S."/>
        </authorList>
    </citation>
    <scope>NUCLEOTIDE SEQUENCE [LARGE SCALE GENOMIC DNA]</scope>
    <source>
        <strain evidence="1 2">MJW-29</strain>
    </source>
</reference>
<dbReference type="EMBL" id="JBFNXX010000007">
    <property type="protein sequence ID" value="MEW9920189.1"/>
    <property type="molecule type" value="Genomic_DNA"/>
</dbReference>
<dbReference type="InterPro" id="IPR011050">
    <property type="entry name" value="Pectin_lyase_fold/virulence"/>
</dbReference>
<organism evidence="1 2">
    <name type="scientific">Sulfitobacter sediminis</name>
    <dbReference type="NCBI Taxonomy" id="3234186"/>
    <lineage>
        <taxon>Bacteria</taxon>
        <taxon>Pseudomonadati</taxon>
        <taxon>Pseudomonadota</taxon>
        <taxon>Alphaproteobacteria</taxon>
        <taxon>Rhodobacterales</taxon>
        <taxon>Roseobacteraceae</taxon>
        <taxon>Sulfitobacter</taxon>
    </lineage>
</organism>
<dbReference type="RefSeq" id="WP_367877892.1">
    <property type="nucleotide sequence ID" value="NZ_JBFNXX010000007.1"/>
</dbReference>
<gene>
    <name evidence="1" type="ORF">AB2B41_11270</name>
</gene>